<dbReference type="InterPro" id="IPR050553">
    <property type="entry name" value="Thioredoxin_ResA/DsbE_sf"/>
</dbReference>
<dbReference type="eggNOG" id="COG0526">
    <property type="taxonomic scope" value="Bacteria"/>
</dbReference>
<dbReference type="SUPFAM" id="SSF52833">
    <property type="entry name" value="Thioredoxin-like"/>
    <property type="match status" value="1"/>
</dbReference>
<evidence type="ECO:0000313" key="3">
    <source>
        <dbReference type="Proteomes" id="UP000001052"/>
    </source>
</evidence>
<name>C8X3S5_DESRD</name>
<dbReference type="OrthoDB" id="9813820at2"/>
<dbReference type="InterPro" id="IPR000866">
    <property type="entry name" value="AhpC/TSA"/>
</dbReference>
<dbReference type="PANTHER" id="PTHR42852">
    <property type="entry name" value="THIOL:DISULFIDE INTERCHANGE PROTEIN DSBE"/>
    <property type="match status" value="1"/>
</dbReference>
<dbReference type="STRING" id="485915.Dret_1788"/>
<dbReference type="InterPro" id="IPR036249">
    <property type="entry name" value="Thioredoxin-like_sf"/>
</dbReference>
<dbReference type="GO" id="GO:0016491">
    <property type="term" value="F:oxidoreductase activity"/>
    <property type="evidence" value="ECO:0007669"/>
    <property type="project" value="InterPro"/>
</dbReference>
<dbReference type="PANTHER" id="PTHR42852:SF13">
    <property type="entry name" value="PROTEIN DIPZ"/>
    <property type="match status" value="1"/>
</dbReference>
<dbReference type="RefSeq" id="WP_015752215.1">
    <property type="nucleotide sequence ID" value="NC_013223.1"/>
</dbReference>
<organism evidence="2 3">
    <name type="scientific">Desulfohalobium retbaense (strain ATCC 49708 / DSM 5692 / JCM 16813 / HR100)</name>
    <dbReference type="NCBI Taxonomy" id="485915"/>
    <lineage>
        <taxon>Bacteria</taxon>
        <taxon>Pseudomonadati</taxon>
        <taxon>Thermodesulfobacteriota</taxon>
        <taxon>Desulfovibrionia</taxon>
        <taxon>Desulfovibrionales</taxon>
        <taxon>Desulfohalobiaceae</taxon>
        <taxon>Desulfohalobium</taxon>
    </lineage>
</organism>
<dbReference type="InterPro" id="IPR013766">
    <property type="entry name" value="Thioredoxin_domain"/>
</dbReference>
<dbReference type="EMBL" id="CP001734">
    <property type="protein sequence ID" value="ACV69072.1"/>
    <property type="molecule type" value="Genomic_DNA"/>
</dbReference>
<dbReference type="GO" id="GO:0016209">
    <property type="term" value="F:antioxidant activity"/>
    <property type="evidence" value="ECO:0007669"/>
    <property type="project" value="InterPro"/>
</dbReference>
<gene>
    <name evidence="2" type="ordered locus">Dret_1788</name>
</gene>
<accession>C8X3S5</accession>
<dbReference type="PROSITE" id="PS51352">
    <property type="entry name" value="THIOREDOXIN_2"/>
    <property type="match status" value="1"/>
</dbReference>
<keyword evidence="3" id="KW-1185">Reference proteome</keyword>
<evidence type="ECO:0000313" key="2">
    <source>
        <dbReference type="EMBL" id="ACV69072.1"/>
    </source>
</evidence>
<dbReference type="KEGG" id="drt:Dret_1788"/>
<dbReference type="Proteomes" id="UP000001052">
    <property type="component" value="Chromosome"/>
</dbReference>
<sequence length="162" mass="18185">MRRLRVLSLTICLVGIVLLVGTISTASTGQYKGAISADKLEQMIDEERSDKVVLLNFWATWCSPCRREMPELAQLRRDFSPEELVILSVSLDYNSKVIPHFVDQFGLNFPVYRDGGGVAQQFEVAAVPKVMLFTQNGLVMEHAGYVPPAMLRRVVEQALDKQ</sequence>
<proteinExistence type="predicted"/>
<dbReference type="Gene3D" id="3.40.30.10">
    <property type="entry name" value="Glutaredoxin"/>
    <property type="match status" value="1"/>
</dbReference>
<feature type="domain" description="Thioredoxin" evidence="1">
    <location>
        <begin position="12"/>
        <end position="160"/>
    </location>
</feature>
<dbReference type="AlphaFoldDB" id="C8X3S5"/>
<protein>
    <submittedName>
        <fullName evidence="2">Redoxin domain protein</fullName>
    </submittedName>
</protein>
<evidence type="ECO:0000259" key="1">
    <source>
        <dbReference type="PROSITE" id="PS51352"/>
    </source>
</evidence>
<dbReference type="CDD" id="cd02966">
    <property type="entry name" value="TlpA_like_family"/>
    <property type="match status" value="1"/>
</dbReference>
<dbReference type="Pfam" id="PF00578">
    <property type="entry name" value="AhpC-TSA"/>
    <property type="match status" value="1"/>
</dbReference>
<reference evidence="2 3" key="2">
    <citation type="journal article" date="2010" name="Stand. Genomic Sci.">
        <title>Complete genome sequence of Desulfohalobium retbaense type strain (HR(100)).</title>
        <authorList>
            <person name="Spring S."/>
            <person name="Nolan M."/>
            <person name="Lapidus A."/>
            <person name="Glavina Del Rio T."/>
            <person name="Copeland A."/>
            <person name="Tice H."/>
            <person name="Cheng J.F."/>
            <person name="Lucas S."/>
            <person name="Land M."/>
            <person name="Chen F."/>
            <person name="Bruce D."/>
            <person name="Goodwin L."/>
            <person name="Pitluck S."/>
            <person name="Ivanova N."/>
            <person name="Mavromatis K."/>
            <person name="Mikhailova N."/>
            <person name="Pati A."/>
            <person name="Chen A."/>
            <person name="Palaniappan K."/>
            <person name="Hauser L."/>
            <person name="Chang Y.J."/>
            <person name="Jeffries C.D."/>
            <person name="Munk C."/>
            <person name="Kiss H."/>
            <person name="Chain P."/>
            <person name="Han C."/>
            <person name="Brettin T."/>
            <person name="Detter J.C."/>
            <person name="Schuler E."/>
            <person name="Goker M."/>
            <person name="Rohde M."/>
            <person name="Bristow J."/>
            <person name="Eisen J.A."/>
            <person name="Markowitz V."/>
            <person name="Hugenholtz P."/>
            <person name="Kyrpides N.C."/>
            <person name="Klenk H.P."/>
        </authorList>
    </citation>
    <scope>NUCLEOTIDE SEQUENCE [LARGE SCALE GENOMIC DNA]</scope>
    <source>
        <strain evidence="2 3">DSM 5692</strain>
    </source>
</reference>
<dbReference type="HOGENOM" id="CLU_042529_11_2_7"/>
<reference evidence="3" key="1">
    <citation type="submission" date="2009-09" db="EMBL/GenBank/DDBJ databases">
        <title>The complete chromosome of Desulfohalobium retbaense DSM 5692.</title>
        <authorList>
            <consortium name="US DOE Joint Genome Institute (JGI-PGF)"/>
            <person name="Lucas S."/>
            <person name="Copeland A."/>
            <person name="Lapidus A."/>
            <person name="Glavina del Rio T."/>
            <person name="Dalin E."/>
            <person name="Tice H."/>
            <person name="Bruce D."/>
            <person name="Goodwin L."/>
            <person name="Pitluck S."/>
            <person name="Kyrpides N."/>
            <person name="Mavromatis K."/>
            <person name="Ivanova N."/>
            <person name="Mikhailova N."/>
            <person name="Munk A.C."/>
            <person name="Brettin T."/>
            <person name="Detter J.C."/>
            <person name="Han C."/>
            <person name="Tapia R."/>
            <person name="Larimer F."/>
            <person name="Land M."/>
            <person name="Hauser L."/>
            <person name="Markowitz V."/>
            <person name="Cheng J.-F."/>
            <person name="Hugenholtz P."/>
            <person name="Woyke T."/>
            <person name="Wu D."/>
            <person name="Spring S."/>
            <person name="Klenk H.-P."/>
            <person name="Eisen J.A."/>
        </authorList>
    </citation>
    <scope>NUCLEOTIDE SEQUENCE [LARGE SCALE GENOMIC DNA]</scope>
    <source>
        <strain evidence="3">DSM 5692</strain>
    </source>
</reference>